<feature type="compositionally biased region" description="Low complexity" evidence="1">
    <location>
        <begin position="11"/>
        <end position="53"/>
    </location>
</feature>
<evidence type="ECO:0000256" key="1">
    <source>
        <dbReference type="SAM" id="MobiDB-lite"/>
    </source>
</evidence>
<evidence type="ECO:0000313" key="3">
    <source>
        <dbReference type="Proteomes" id="UP000265520"/>
    </source>
</evidence>
<dbReference type="EMBL" id="LXQA010654913">
    <property type="protein sequence ID" value="MCI64401.1"/>
    <property type="molecule type" value="Genomic_DNA"/>
</dbReference>
<reference evidence="2 3" key="1">
    <citation type="journal article" date="2018" name="Front. Plant Sci.">
        <title>Red Clover (Trifolium pratense) and Zigzag Clover (T. medium) - A Picture of Genomic Similarities and Differences.</title>
        <authorList>
            <person name="Dluhosova J."/>
            <person name="Istvanek J."/>
            <person name="Nedelnik J."/>
            <person name="Repkova J."/>
        </authorList>
    </citation>
    <scope>NUCLEOTIDE SEQUENCE [LARGE SCALE GENOMIC DNA]</scope>
    <source>
        <strain evidence="3">cv. 10/8</strain>
        <tissue evidence="2">Leaf</tissue>
    </source>
</reference>
<accession>A0A392TT67</accession>
<sequence>LRQTAQHGTQTNAVVNTNGNNRRVNNRTQPVRLNDNQNANGQGNRNNDNNGNDRCGGRGRNSEDPLPTTTEGAVTTLMKTDAEEE</sequence>
<comment type="caution">
    <text evidence="2">The sequence shown here is derived from an EMBL/GenBank/DDBJ whole genome shotgun (WGS) entry which is preliminary data.</text>
</comment>
<evidence type="ECO:0000313" key="2">
    <source>
        <dbReference type="EMBL" id="MCI64401.1"/>
    </source>
</evidence>
<feature type="region of interest" description="Disordered" evidence="1">
    <location>
        <begin position="1"/>
        <end position="85"/>
    </location>
</feature>
<dbReference type="AlphaFoldDB" id="A0A392TT67"/>
<protein>
    <submittedName>
        <fullName evidence="2">Uncharacterized protein</fullName>
    </submittedName>
</protein>
<keyword evidence="3" id="KW-1185">Reference proteome</keyword>
<proteinExistence type="predicted"/>
<feature type="non-terminal residue" evidence="2">
    <location>
        <position position="1"/>
    </location>
</feature>
<feature type="non-terminal residue" evidence="2">
    <location>
        <position position="85"/>
    </location>
</feature>
<dbReference type="Proteomes" id="UP000265520">
    <property type="component" value="Unassembled WGS sequence"/>
</dbReference>
<name>A0A392TT67_9FABA</name>
<organism evidence="2 3">
    <name type="scientific">Trifolium medium</name>
    <dbReference type="NCBI Taxonomy" id="97028"/>
    <lineage>
        <taxon>Eukaryota</taxon>
        <taxon>Viridiplantae</taxon>
        <taxon>Streptophyta</taxon>
        <taxon>Embryophyta</taxon>
        <taxon>Tracheophyta</taxon>
        <taxon>Spermatophyta</taxon>
        <taxon>Magnoliopsida</taxon>
        <taxon>eudicotyledons</taxon>
        <taxon>Gunneridae</taxon>
        <taxon>Pentapetalae</taxon>
        <taxon>rosids</taxon>
        <taxon>fabids</taxon>
        <taxon>Fabales</taxon>
        <taxon>Fabaceae</taxon>
        <taxon>Papilionoideae</taxon>
        <taxon>50 kb inversion clade</taxon>
        <taxon>NPAAA clade</taxon>
        <taxon>Hologalegina</taxon>
        <taxon>IRL clade</taxon>
        <taxon>Trifolieae</taxon>
        <taxon>Trifolium</taxon>
    </lineage>
</organism>
<feature type="compositionally biased region" description="Polar residues" evidence="1">
    <location>
        <begin position="1"/>
        <end position="10"/>
    </location>
</feature>